<feature type="region of interest" description="Disordered" evidence="1">
    <location>
        <begin position="1"/>
        <end position="95"/>
    </location>
</feature>
<dbReference type="EMBL" id="JAKWBI020001107">
    <property type="protein sequence ID" value="KAJ2891407.1"/>
    <property type="molecule type" value="Genomic_DNA"/>
</dbReference>
<comment type="caution">
    <text evidence="3">The sequence shown here is derived from an EMBL/GenBank/DDBJ whole genome shotgun (WGS) entry which is preliminary data.</text>
</comment>
<feature type="compositionally biased region" description="Low complexity" evidence="1">
    <location>
        <begin position="69"/>
        <end position="84"/>
    </location>
</feature>
<evidence type="ECO:0000256" key="1">
    <source>
        <dbReference type="SAM" id="MobiDB-lite"/>
    </source>
</evidence>
<feature type="compositionally biased region" description="Polar residues" evidence="1">
    <location>
        <begin position="14"/>
        <end position="32"/>
    </location>
</feature>
<dbReference type="PANTHER" id="PTHR38644">
    <property type="entry name" value="EXPRESSED PROTEIN"/>
    <property type="match status" value="1"/>
</dbReference>
<sequence>MPPRLPSRPFLGRQQVSSSLSLLKPRTSTSSRRPICVLCPRRSSQTASQLGQNPRQVKCSLPQHQQRRSNSTAAATTESTSPAAGDNHDIPQETYSNPRKTLQETLLDLQKEAAPYVNLSRLRLALQNLRQEPGQETVRVGILSLGNLRTESPVSTAEAAKSLLKVLLADPLSAKGKEGWERELEGHDLSSVPLVVRVGKQEAEGGGQDIESVGDAQVEFQTGGGGMNGAGNGYGSAARKKELLHELLVDSPEWNGHNVELLVMESNGFNGVRADEVEERALVPTIEIQSAERRYSGITTPVHRTIVVGQGFEGAAMVATLATVMGEGDGKGKNVVPVANIPGFRPDKAKLNRGVTGYHVVDLALAEKAVQAFREDVKNAMEYERLWYDASMPEVLDSVRHEALARDDSATKGVVRDLVGSLLSTAEKKLEDEGRRRREFASRNGLSVGKATQMRLERALGGWAENAHRELQEGLDSAFEGGHSRWRSLGWWKLLWRVDDVGMVAADVIGRCFLVNAERGMVYLAGRMEEARIFEGTKSPGYLAPKPFTGEAVDTTQGKTTEAVTGHKHPEAPTTAQDEQEGTKTYTLYPTNISHTRSYLDIITVPALQALAQKLVLQTTSTVGTTGALGTLMLLSDFSVESSVGVALLGSVWSLKRMQGKWDTARKFWEGEVREEGRKAVRAVEESVVDAMTRAGRETGKTVERDERDLGKVKRLIARAREALRQLK</sequence>
<protein>
    <recommendedName>
        <fullName evidence="2">Mmc1 C-terminal domain-containing protein</fullName>
    </recommendedName>
</protein>
<dbReference type="Proteomes" id="UP001201980">
    <property type="component" value="Unassembled WGS sequence"/>
</dbReference>
<gene>
    <name evidence="3" type="ORF">MKZ38_000470</name>
</gene>
<organism evidence="3 4">
    <name type="scientific">Zalerion maritima</name>
    <dbReference type="NCBI Taxonomy" id="339359"/>
    <lineage>
        <taxon>Eukaryota</taxon>
        <taxon>Fungi</taxon>
        <taxon>Dikarya</taxon>
        <taxon>Ascomycota</taxon>
        <taxon>Pezizomycotina</taxon>
        <taxon>Sordariomycetes</taxon>
        <taxon>Lulworthiomycetidae</taxon>
        <taxon>Lulworthiales</taxon>
        <taxon>Lulworthiaceae</taxon>
        <taxon>Zalerion</taxon>
    </lineage>
</organism>
<dbReference type="Pfam" id="PF23868">
    <property type="entry name" value="Mmc1_C"/>
    <property type="match status" value="1"/>
</dbReference>
<dbReference type="InterPro" id="IPR056196">
    <property type="entry name" value="Mmc1_C"/>
</dbReference>
<dbReference type="Pfam" id="PF23867">
    <property type="entry name" value="Mmc1_N"/>
    <property type="match status" value="1"/>
</dbReference>
<evidence type="ECO:0000313" key="4">
    <source>
        <dbReference type="Proteomes" id="UP001201980"/>
    </source>
</evidence>
<name>A0AAD5RFK6_9PEZI</name>
<reference evidence="3" key="1">
    <citation type="submission" date="2022-07" db="EMBL/GenBank/DDBJ databases">
        <title>Draft genome sequence of Zalerion maritima ATCC 34329, a (micro)plastics degrading marine fungus.</title>
        <authorList>
            <person name="Paco A."/>
            <person name="Goncalves M.F.M."/>
            <person name="Rocha-Santos T.A.P."/>
            <person name="Alves A."/>
        </authorList>
    </citation>
    <scope>NUCLEOTIDE SEQUENCE</scope>
    <source>
        <strain evidence="3">ATCC 34329</strain>
    </source>
</reference>
<feature type="domain" description="Mmc1 C-terminal" evidence="2">
    <location>
        <begin position="457"/>
        <end position="678"/>
    </location>
</feature>
<evidence type="ECO:0000313" key="3">
    <source>
        <dbReference type="EMBL" id="KAJ2891407.1"/>
    </source>
</evidence>
<feature type="compositionally biased region" description="Polar residues" evidence="1">
    <location>
        <begin position="42"/>
        <end position="55"/>
    </location>
</feature>
<feature type="region of interest" description="Disordered" evidence="1">
    <location>
        <begin position="562"/>
        <end position="581"/>
    </location>
</feature>
<evidence type="ECO:0000259" key="2">
    <source>
        <dbReference type="Pfam" id="PF23868"/>
    </source>
</evidence>
<keyword evidence="4" id="KW-1185">Reference proteome</keyword>
<accession>A0AAD5RFK6</accession>
<proteinExistence type="predicted"/>
<dbReference type="PANTHER" id="PTHR38644:SF1">
    <property type="entry name" value="EXPRESSED PROTEIN"/>
    <property type="match status" value="1"/>
</dbReference>
<dbReference type="AlphaFoldDB" id="A0AAD5RFK6"/>